<proteinExistence type="predicted"/>
<reference evidence="2 3" key="1">
    <citation type="journal article" date="2013" name="Genome Announc.">
        <title>Whole-Genome Sequences of Four Clinical Isolates of Mycobacterium tuberculosis from Tamil Nadu, South India.</title>
        <authorList>
            <person name="Narayanan S."/>
            <person name="Deshpande U."/>
        </authorList>
    </citation>
    <scope>NUCLEOTIDE SEQUENCE [LARGE SCALE GENOMIC DNA]</scope>
    <source>
        <strain evidence="2 3">CAS/NITR204</strain>
    </source>
</reference>
<dbReference type="KEGG" id="mtuc:J113_05485"/>
<evidence type="ECO:0000313" key="2">
    <source>
        <dbReference type="EMBL" id="AGL26260.1"/>
    </source>
</evidence>
<feature type="compositionally biased region" description="Basic residues" evidence="1">
    <location>
        <begin position="170"/>
        <end position="189"/>
    </location>
</feature>
<keyword evidence="2" id="KW-0812">Transmembrane</keyword>
<dbReference type="Proteomes" id="UP000013548">
    <property type="component" value="Chromosome"/>
</dbReference>
<feature type="compositionally biased region" description="Low complexity" evidence="1">
    <location>
        <begin position="190"/>
        <end position="205"/>
    </location>
</feature>
<dbReference type="BioCyc" id="MTUB1310114:G13A2-811-MONOMER"/>
<protein>
    <submittedName>
        <fullName evidence="2">Transmembrane protein</fullName>
    </submittedName>
</protein>
<organism evidence="2 3">
    <name type="scientific">Mycobacterium tuberculosis CAS/NITR204</name>
    <dbReference type="NCBI Taxonomy" id="1310114"/>
    <lineage>
        <taxon>Bacteria</taxon>
        <taxon>Bacillati</taxon>
        <taxon>Actinomycetota</taxon>
        <taxon>Actinomycetes</taxon>
        <taxon>Mycobacteriales</taxon>
        <taxon>Mycobacteriaceae</taxon>
        <taxon>Mycobacterium</taxon>
        <taxon>Mycobacterium tuberculosis complex</taxon>
    </lineage>
</organism>
<feature type="compositionally biased region" description="Low complexity" evidence="1">
    <location>
        <begin position="154"/>
        <end position="166"/>
    </location>
</feature>
<feature type="region of interest" description="Disordered" evidence="1">
    <location>
        <begin position="143"/>
        <end position="213"/>
    </location>
</feature>
<sequence length="213" mass="22119">MRSRFLPYATTPGRLLAQLISDITVAVWTTLWMLVGLAVHDAISIIGEAARQIEIGSHGIAGNLAAAGQDAQRIPVVGDALSNPITAASQAALDIAGAGHNLDTTAGWLAEVLALAGRPRRFLPWPCPGCSCAAVLPAQVDRYHPGGDPSRSPAAGAARIGEPAAGQTGRRQHRSGRRLATRGSRHHACAGRARVAGRRNPAARGLASAQFND</sequence>
<keyword evidence="2" id="KW-0472">Membrane</keyword>
<accession>R4M621</accession>
<name>R4M621_MYCTX</name>
<evidence type="ECO:0000313" key="3">
    <source>
        <dbReference type="Proteomes" id="UP000013548"/>
    </source>
</evidence>
<dbReference type="HOGENOM" id="CLU_104647_0_0_11"/>
<dbReference type="EMBL" id="CP005386">
    <property type="protein sequence ID" value="AGL26260.1"/>
    <property type="molecule type" value="Genomic_DNA"/>
</dbReference>
<gene>
    <name evidence="2" type="ORF">J113_05485</name>
</gene>
<evidence type="ECO:0000256" key="1">
    <source>
        <dbReference type="SAM" id="MobiDB-lite"/>
    </source>
</evidence>
<dbReference type="AlphaFoldDB" id="R4M621"/>